<dbReference type="AlphaFoldDB" id="A0A381N9V4"/>
<evidence type="ECO:0000259" key="6">
    <source>
        <dbReference type="Pfam" id="PF00294"/>
    </source>
</evidence>
<sequence>MVVGRAGLDLYPQPSGSKTRDAELFTSDVGGSGANIAVAMRRAGGKVGLISALSDDPVGEYVRQQLTNEGIDLKLLQTTSGDERTSLAIAEERSEDCEVVIYRNNPADLRITCDDGIKVAITKSSNLIVTGTSLIEDDSREQVLKMMDHAQKNDCKVWLDLDYRTWNWPDKENTRLAYQRAAEQAHVLVGNEEEFQILQDDINIQIKECTSKSQLMILKKGENGCSLFSGEARLDAGIYTLPVLKPYGSGDAFLGNVVINYMSSGDWQQAIEAGSAAAALVVSQQGCVSAMPSLEEIKLLQKNTTIKPTTAWS</sequence>
<dbReference type="Pfam" id="PF00294">
    <property type="entry name" value="PfkB"/>
    <property type="match status" value="1"/>
</dbReference>
<dbReference type="GO" id="GO:0005524">
    <property type="term" value="F:ATP binding"/>
    <property type="evidence" value="ECO:0007669"/>
    <property type="project" value="UniProtKB-KW"/>
</dbReference>
<keyword evidence="5" id="KW-0067">ATP-binding</keyword>
<dbReference type="GO" id="GO:0016301">
    <property type="term" value="F:kinase activity"/>
    <property type="evidence" value="ECO:0007669"/>
    <property type="project" value="UniProtKB-KW"/>
</dbReference>
<dbReference type="InterPro" id="IPR023314">
    <property type="entry name" value="Myo_inos_IolC-like_sf"/>
</dbReference>
<dbReference type="InterPro" id="IPR011611">
    <property type="entry name" value="PfkB_dom"/>
</dbReference>
<dbReference type="InterPro" id="IPR002139">
    <property type="entry name" value="Ribo/fructo_kinase"/>
</dbReference>
<dbReference type="PRINTS" id="PR00990">
    <property type="entry name" value="RIBOKINASE"/>
</dbReference>
<evidence type="ECO:0000256" key="2">
    <source>
        <dbReference type="ARBA" id="ARBA00022679"/>
    </source>
</evidence>
<keyword evidence="3" id="KW-0547">Nucleotide-binding</keyword>
<dbReference type="EMBL" id="UINC01000175">
    <property type="protein sequence ID" value="SUZ50518.1"/>
    <property type="molecule type" value="Genomic_DNA"/>
</dbReference>
<dbReference type="PANTHER" id="PTHR43085:SF49">
    <property type="entry name" value="5-DEHYDRO-2-DEOXYGLUCONOKINASE"/>
    <property type="match status" value="1"/>
</dbReference>
<keyword evidence="2" id="KW-0808">Transferase</keyword>
<dbReference type="Gene3D" id="3.40.1190.20">
    <property type="match status" value="1"/>
</dbReference>
<dbReference type="InterPro" id="IPR050306">
    <property type="entry name" value="PfkB_Carbo_kinase"/>
</dbReference>
<feature type="domain" description="Carbohydrate kinase PfkB" evidence="6">
    <location>
        <begin position="2"/>
        <end position="292"/>
    </location>
</feature>
<evidence type="ECO:0000256" key="5">
    <source>
        <dbReference type="ARBA" id="ARBA00022840"/>
    </source>
</evidence>
<dbReference type="CDD" id="cd01166">
    <property type="entry name" value="KdgK"/>
    <property type="match status" value="1"/>
</dbReference>
<dbReference type="PANTHER" id="PTHR43085">
    <property type="entry name" value="HEXOKINASE FAMILY MEMBER"/>
    <property type="match status" value="1"/>
</dbReference>
<evidence type="ECO:0000256" key="4">
    <source>
        <dbReference type="ARBA" id="ARBA00022777"/>
    </source>
</evidence>
<dbReference type="Gene3D" id="2.20.150.10">
    <property type="entry name" value="putative 5-dehydro-2- deoxygluconokinase"/>
    <property type="match status" value="1"/>
</dbReference>
<dbReference type="SUPFAM" id="SSF53613">
    <property type="entry name" value="Ribokinase-like"/>
    <property type="match status" value="1"/>
</dbReference>
<keyword evidence="4" id="KW-0418">Kinase</keyword>
<name>A0A381N9V4_9ZZZZ</name>
<comment type="similarity">
    <text evidence="1">Belongs to the carbohydrate kinase PfkB family.</text>
</comment>
<organism evidence="7">
    <name type="scientific">marine metagenome</name>
    <dbReference type="NCBI Taxonomy" id="408172"/>
    <lineage>
        <taxon>unclassified sequences</taxon>
        <taxon>metagenomes</taxon>
        <taxon>ecological metagenomes</taxon>
    </lineage>
</organism>
<dbReference type="InterPro" id="IPR029056">
    <property type="entry name" value="Ribokinase-like"/>
</dbReference>
<gene>
    <name evidence="7" type="ORF">METZ01_LOCUS3372</name>
</gene>
<proteinExistence type="inferred from homology"/>
<evidence type="ECO:0000256" key="3">
    <source>
        <dbReference type="ARBA" id="ARBA00022741"/>
    </source>
</evidence>
<evidence type="ECO:0000256" key="1">
    <source>
        <dbReference type="ARBA" id="ARBA00010688"/>
    </source>
</evidence>
<reference evidence="7" key="1">
    <citation type="submission" date="2018-05" db="EMBL/GenBank/DDBJ databases">
        <authorList>
            <person name="Lanie J.A."/>
            <person name="Ng W.-L."/>
            <person name="Kazmierczak K.M."/>
            <person name="Andrzejewski T.M."/>
            <person name="Davidsen T.M."/>
            <person name="Wayne K.J."/>
            <person name="Tettelin H."/>
            <person name="Glass J.I."/>
            <person name="Rusch D."/>
            <person name="Podicherti R."/>
            <person name="Tsui H.-C.T."/>
            <person name="Winkler M.E."/>
        </authorList>
    </citation>
    <scope>NUCLEOTIDE SEQUENCE</scope>
</reference>
<accession>A0A381N9V4</accession>
<protein>
    <recommendedName>
        <fullName evidence="6">Carbohydrate kinase PfkB domain-containing protein</fullName>
    </recommendedName>
</protein>
<evidence type="ECO:0000313" key="7">
    <source>
        <dbReference type="EMBL" id="SUZ50518.1"/>
    </source>
</evidence>